<keyword evidence="3" id="KW-1185">Reference proteome</keyword>
<feature type="transmembrane region" description="Helical" evidence="1">
    <location>
        <begin position="240"/>
        <end position="260"/>
    </location>
</feature>
<feature type="transmembrane region" description="Helical" evidence="1">
    <location>
        <begin position="145"/>
        <end position="168"/>
    </location>
</feature>
<dbReference type="InterPro" id="IPR002760">
    <property type="entry name" value="O_anti_polymase"/>
</dbReference>
<dbReference type="eggNOG" id="arCOG03207">
    <property type="taxonomic scope" value="Archaea"/>
</dbReference>
<feature type="transmembrane region" description="Helical" evidence="1">
    <location>
        <begin position="357"/>
        <end position="386"/>
    </location>
</feature>
<dbReference type="RefSeq" id="WP_015732925.1">
    <property type="nucleotide sequence ID" value="NC_013407.1"/>
</dbReference>
<dbReference type="AlphaFoldDB" id="C9RGK3"/>
<proteinExistence type="predicted"/>
<evidence type="ECO:0000256" key="1">
    <source>
        <dbReference type="SAM" id="Phobius"/>
    </source>
</evidence>
<keyword evidence="1" id="KW-1133">Transmembrane helix</keyword>
<feature type="transmembrane region" description="Helical" evidence="1">
    <location>
        <begin position="120"/>
        <end position="138"/>
    </location>
</feature>
<feature type="transmembrane region" description="Helical" evidence="1">
    <location>
        <begin position="331"/>
        <end position="350"/>
    </location>
</feature>
<organism evidence="2 3">
    <name type="scientific">Methanocaldococcus vulcanius (strain ATCC 700851 / DSM 12094 / M7)</name>
    <name type="common">Methanococcus vulcanius</name>
    <dbReference type="NCBI Taxonomy" id="579137"/>
    <lineage>
        <taxon>Archaea</taxon>
        <taxon>Methanobacteriati</taxon>
        <taxon>Methanobacteriota</taxon>
        <taxon>Methanomada group</taxon>
        <taxon>Methanococci</taxon>
        <taxon>Methanococcales</taxon>
        <taxon>Methanocaldococcaceae</taxon>
        <taxon>Methanocaldococcus</taxon>
    </lineage>
</organism>
<keyword evidence="1" id="KW-0472">Membrane</keyword>
<dbReference type="Pfam" id="PF01901">
    <property type="entry name" value="O_anti_polymase"/>
    <property type="match status" value="1"/>
</dbReference>
<feature type="transmembrane region" description="Helical" evidence="1">
    <location>
        <begin position="53"/>
        <end position="74"/>
    </location>
</feature>
<evidence type="ECO:0000313" key="2">
    <source>
        <dbReference type="EMBL" id="ACX72705.1"/>
    </source>
</evidence>
<reference evidence="2" key="1">
    <citation type="submission" date="2009-10" db="EMBL/GenBank/DDBJ databases">
        <title>Complete sequence of chromosome of Methanocaldococcus vulcanius M7.</title>
        <authorList>
            <consortium name="US DOE Joint Genome Institute"/>
            <person name="Lucas S."/>
            <person name="Copeland A."/>
            <person name="Lapidus A."/>
            <person name="Glavina del Rio T."/>
            <person name="Dalin E."/>
            <person name="Tice H."/>
            <person name="Bruce D."/>
            <person name="Goodwin L."/>
            <person name="Pitluck S."/>
            <person name="Lcollab F.I."/>
            <person name="Brettin T."/>
            <person name="Detter J.C."/>
            <person name="Han C."/>
            <person name="Tapia R."/>
            <person name="Kuske C.R."/>
            <person name="Schmutz J."/>
            <person name="Larimer F."/>
            <person name="Land M."/>
            <person name="Hauser L."/>
            <person name="Kyrpides N."/>
            <person name="Ovchinikova G."/>
            <person name="Sieprawska-Lupa M."/>
            <person name="Whitman W.B."/>
            <person name="Woyke T."/>
        </authorList>
    </citation>
    <scope>NUCLEOTIDE SEQUENCE [LARGE SCALE GENOMIC DNA]</scope>
    <source>
        <strain evidence="2">M7</strain>
    </source>
</reference>
<accession>C9RGK3</accession>
<evidence type="ECO:0008006" key="4">
    <source>
        <dbReference type="Google" id="ProtNLM"/>
    </source>
</evidence>
<dbReference type="STRING" id="579137.Metvu_0847"/>
<feature type="transmembrane region" description="Helical" evidence="1">
    <location>
        <begin position="20"/>
        <end position="41"/>
    </location>
</feature>
<dbReference type="HOGENOM" id="CLU_711001_0_0_2"/>
<dbReference type="KEGG" id="mvu:Metvu_0847"/>
<feature type="transmembrane region" description="Helical" evidence="1">
    <location>
        <begin position="201"/>
        <end position="228"/>
    </location>
</feature>
<dbReference type="GeneID" id="8513184"/>
<dbReference type="Proteomes" id="UP000002063">
    <property type="component" value="Chromosome"/>
</dbReference>
<dbReference type="EMBL" id="CP001787">
    <property type="protein sequence ID" value="ACX72705.1"/>
    <property type="molecule type" value="Genomic_DNA"/>
</dbReference>
<sequence length="401" mass="45856">MRRIEKIMGEIKYTVAKIDIFHPVLIVIFGYTAIFLLATPYLKNFSIFELFKIFLVIVLFIFGFSIPFFIDNLLKRIGLTKTIFNNKGNIKIKNNILIYIFLLLFSLFSIFGAFIATRSLLLAIIYLLFILGVVEIFIKLHRTKIINYMMLTVGILSFLLIVVVYGGIPLFNYDIRMAINSEPLRLIATGALVYSGIENKFFFIISFLILILLGYKAGVLMLFVAYIAYNRVNISLKKMIFLAIVALLLLGVMGKIILLSSHQHWKLDPLSLLSYRAYFDLQVLNKIINGGVLTLGGITLVPNGEEKIGEILFNYKHNITTTLFGTLYLDYGIYGIIVSMILGAMSKYIYQGDKKLYAIYASILLSYCEIGINYGFLIVLFLFLYINSKLKYSNDYLKYKN</sequence>
<keyword evidence="1" id="KW-0812">Transmembrane</keyword>
<name>C9RGK3_METVM</name>
<evidence type="ECO:0000313" key="3">
    <source>
        <dbReference type="Proteomes" id="UP000002063"/>
    </source>
</evidence>
<feature type="transmembrane region" description="Helical" evidence="1">
    <location>
        <begin position="95"/>
        <end position="114"/>
    </location>
</feature>
<protein>
    <recommendedName>
        <fullName evidence="4">Oligosaccharide repeat unit polymerase</fullName>
    </recommendedName>
</protein>
<gene>
    <name evidence="2" type="ordered locus">Metvu_0847</name>
</gene>